<evidence type="ECO:0000259" key="1">
    <source>
        <dbReference type="Pfam" id="PF07411"/>
    </source>
</evidence>
<dbReference type="Gene3D" id="2.30.29.80">
    <property type="match status" value="1"/>
</dbReference>
<dbReference type="STRING" id="555874.SAMN04488065_1529"/>
<proteinExistence type="predicted"/>
<accession>A0A1H3XF58</accession>
<dbReference type="InterPro" id="IPR051141">
    <property type="entry name" value="UPF0339_domain"/>
</dbReference>
<dbReference type="EMBL" id="FNQT01000001">
    <property type="protein sequence ID" value="SDZ97979.1"/>
    <property type="molecule type" value="Genomic_DNA"/>
</dbReference>
<dbReference type="Pfam" id="PF07411">
    <property type="entry name" value="DUF1508"/>
    <property type="match status" value="2"/>
</dbReference>
<evidence type="ECO:0000313" key="3">
    <source>
        <dbReference type="Proteomes" id="UP000236755"/>
    </source>
</evidence>
<organism evidence="2 3">
    <name type="scientific">Haloplanus vescus</name>
    <dbReference type="NCBI Taxonomy" id="555874"/>
    <lineage>
        <taxon>Archaea</taxon>
        <taxon>Methanobacteriati</taxon>
        <taxon>Methanobacteriota</taxon>
        <taxon>Stenosarchaea group</taxon>
        <taxon>Halobacteria</taxon>
        <taxon>Halobacteriales</taxon>
        <taxon>Haloferacaceae</taxon>
        <taxon>Haloplanus</taxon>
    </lineage>
</organism>
<keyword evidence="3" id="KW-1185">Reference proteome</keyword>
<dbReference type="PANTHER" id="PTHR40606:SF1">
    <property type="entry name" value="UPF0339 PROTEIN YEGP"/>
    <property type="match status" value="1"/>
</dbReference>
<dbReference type="InterPro" id="IPR036913">
    <property type="entry name" value="YegP-like_sf"/>
</dbReference>
<dbReference type="AlphaFoldDB" id="A0A1H3XF58"/>
<dbReference type="OrthoDB" id="108721at2157"/>
<dbReference type="SUPFAM" id="SSF160113">
    <property type="entry name" value="YegP-like"/>
    <property type="match status" value="2"/>
</dbReference>
<feature type="domain" description="DUF1508" evidence="1">
    <location>
        <begin position="70"/>
        <end position="118"/>
    </location>
</feature>
<reference evidence="2 3" key="1">
    <citation type="submission" date="2016-10" db="EMBL/GenBank/DDBJ databases">
        <authorList>
            <person name="de Groot N.N."/>
        </authorList>
    </citation>
    <scope>NUCLEOTIDE SEQUENCE [LARGE SCALE GENOMIC DNA]</scope>
    <source>
        <strain evidence="2 3">CGMCC 1.8712</strain>
    </source>
</reference>
<gene>
    <name evidence="2" type="ORF">SAMN04488065_1529</name>
</gene>
<dbReference type="PANTHER" id="PTHR40606">
    <property type="match status" value="1"/>
</dbReference>
<dbReference type="InterPro" id="IPR010879">
    <property type="entry name" value="DUF1508"/>
</dbReference>
<protein>
    <submittedName>
        <fullName evidence="2">Uncharacterized conserved protein YegP, UPF0339 family</fullName>
    </submittedName>
</protein>
<evidence type="ECO:0000313" key="2">
    <source>
        <dbReference type="EMBL" id="SDZ97979.1"/>
    </source>
</evidence>
<name>A0A1H3XF58_9EURY</name>
<dbReference type="Proteomes" id="UP000236755">
    <property type="component" value="Unassembled WGS sequence"/>
</dbReference>
<sequence>MTNITFELFEDAADEWRWRARHQNGEIVADGGEGYASKSGAREAITRLQAYAPDADVLEVGKAAFEVYRDKGGEYRWRLVHRNGNILADSGEGYAEKSGARQAVTRLKSNAADGDIAE</sequence>
<feature type="domain" description="DUF1508" evidence="1">
    <location>
        <begin position="11"/>
        <end position="59"/>
    </location>
</feature>